<evidence type="ECO:0000256" key="1">
    <source>
        <dbReference type="SAM" id="MobiDB-lite"/>
    </source>
</evidence>
<feature type="region of interest" description="Disordered" evidence="1">
    <location>
        <begin position="103"/>
        <end position="134"/>
    </location>
</feature>
<comment type="caution">
    <text evidence="2">The sequence shown here is derived from an EMBL/GenBank/DDBJ whole genome shotgun (WGS) entry which is preliminary data.</text>
</comment>
<sequence length="165" mass="18263">MDNLKNAIASNNRQLIRQISTNVASSLRLTLQPCDISTVEETSSFSFDELSQILIPDDVVVDTSLIAIKTTGNGCAWSGGVCAPCVCAGCVCQIISPRNLKRKNRKAKGREAEKEVFFSTNDKRQSKKEGCPEGFTQVEKRERCPNPYSKQNFVAFESSDDDFDN</sequence>
<dbReference type="AlphaFoldDB" id="A0A8S3R462"/>
<protein>
    <submittedName>
        <fullName evidence="2">Uncharacterized protein</fullName>
    </submittedName>
</protein>
<feature type="compositionally biased region" description="Basic and acidic residues" evidence="1">
    <location>
        <begin position="109"/>
        <end position="131"/>
    </location>
</feature>
<organism evidence="2 3">
    <name type="scientific">Mytilus edulis</name>
    <name type="common">Blue mussel</name>
    <dbReference type="NCBI Taxonomy" id="6550"/>
    <lineage>
        <taxon>Eukaryota</taxon>
        <taxon>Metazoa</taxon>
        <taxon>Spiralia</taxon>
        <taxon>Lophotrochozoa</taxon>
        <taxon>Mollusca</taxon>
        <taxon>Bivalvia</taxon>
        <taxon>Autobranchia</taxon>
        <taxon>Pteriomorphia</taxon>
        <taxon>Mytilida</taxon>
        <taxon>Mytiloidea</taxon>
        <taxon>Mytilidae</taxon>
        <taxon>Mytilinae</taxon>
        <taxon>Mytilus</taxon>
    </lineage>
</organism>
<evidence type="ECO:0000313" key="3">
    <source>
        <dbReference type="Proteomes" id="UP000683360"/>
    </source>
</evidence>
<proteinExistence type="predicted"/>
<keyword evidence="3" id="KW-1185">Reference proteome</keyword>
<evidence type="ECO:0000313" key="2">
    <source>
        <dbReference type="EMBL" id="CAG2202755.1"/>
    </source>
</evidence>
<gene>
    <name evidence="2" type="ORF">MEDL_17308</name>
</gene>
<dbReference type="EMBL" id="CAJPWZ010000898">
    <property type="protein sequence ID" value="CAG2202755.1"/>
    <property type="molecule type" value="Genomic_DNA"/>
</dbReference>
<dbReference type="Proteomes" id="UP000683360">
    <property type="component" value="Unassembled WGS sequence"/>
</dbReference>
<name>A0A8S3R462_MYTED</name>
<reference evidence="2" key="1">
    <citation type="submission" date="2021-03" db="EMBL/GenBank/DDBJ databases">
        <authorList>
            <person name="Bekaert M."/>
        </authorList>
    </citation>
    <scope>NUCLEOTIDE SEQUENCE</scope>
</reference>
<accession>A0A8S3R462</accession>